<gene>
    <name evidence="2" type="ORF">EKG83_44260</name>
</gene>
<dbReference type="KEGG" id="ssyi:EKG83_44260"/>
<feature type="chain" id="PRO_5025063591" evidence="1">
    <location>
        <begin position="24"/>
        <end position="202"/>
    </location>
</feature>
<dbReference type="Proteomes" id="UP000325787">
    <property type="component" value="Chromosome"/>
</dbReference>
<name>A0A5Q0HB94_SACSY</name>
<dbReference type="AlphaFoldDB" id="A0A5Q0HB94"/>
<sequence length="202" mass="20953">MRVLAVVAAVALGGQVPAGTAAAAERGPGARHCAIGLTAKTPDHVRGASAENEAAPVTCFGTLAESIEFASGGRISRAEVDRAKGPDELDRVIANSAAVSTRARAEANPLLGFHYDYTDFGGDSAVYYGANGTGCYGATYGISNVGDYWNDDFASGKSYSNCDHTVFENANYLGAQSDADSVHSDYGLLAEEVTSIAYTPWP</sequence>
<feature type="signal peptide" evidence="1">
    <location>
        <begin position="1"/>
        <end position="23"/>
    </location>
</feature>
<reference evidence="3" key="1">
    <citation type="journal article" date="2021" name="Curr. Microbiol.">
        <title>Complete genome of nocamycin-producing strain Saccharothrix syringae NRRL B-16468 reveals the biosynthetic potential for secondary metabolites.</title>
        <authorList>
            <person name="Mo X."/>
            <person name="Yang S."/>
        </authorList>
    </citation>
    <scope>NUCLEOTIDE SEQUENCE [LARGE SCALE GENOMIC DNA]</scope>
    <source>
        <strain evidence="3">ATCC 51364 / DSM 43886 / JCM 6844 / KCTC 9398 / NBRC 14523 / NRRL B-16468 / INA 2240</strain>
    </source>
</reference>
<organism evidence="2 3">
    <name type="scientific">Saccharothrix syringae</name>
    <name type="common">Nocardiopsis syringae</name>
    <dbReference type="NCBI Taxonomy" id="103733"/>
    <lineage>
        <taxon>Bacteria</taxon>
        <taxon>Bacillati</taxon>
        <taxon>Actinomycetota</taxon>
        <taxon>Actinomycetes</taxon>
        <taxon>Pseudonocardiales</taxon>
        <taxon>Pseudonocardiaceae</taxon>
        <taxon>Saccharothrix</taxon>
    </lineage>
</organism>
<dbReference type="EMBL" id="CP034550">
    <property type="protein sequence ID" value="QFZ23528.1"/>
    <property type="molecule type" value="Genomic_DNA"/>
</dbReference>
<evidence type="ECO:0000256" key="1">
    <source>
        <dbReference type="SAM" id="SignalP"/>
    </source>
</evidence>
<keyword evidence="1" id="KW-0732">Signal</keyword>
<dbReference type="RefSeq" id="WP_153278809.1">
    <property type="nucleotide sequence ID" value="NZ_CP034550.1"/>
</dbReference>
<dbReference type="OrthoDB" id="5007281at2"/>
<protein>
    <submittedName>
        <fullName evidence="2">Uncharacterized protein</fullName>
    </submittedName>
</protein>
<proteinExistence type="predicted"/>
<evidence type="ECO:0000313" key="2">
    <source>
        <dbReference type="EMBL" id="QFZ23528.1"/>
    </source>
</evidence>
<accession>A0A5Q0HB94</accession>
<keyword evidence="3" id="KW-1185">Reference proteome</keyword>
<evidence type="ECO:0000313" key="3">
    <source>
        <dbReference type="Proteomes" id="UP000325787"/>
    </source>
</evidence>